<proteinExistence type="predicted"/>
<evidence type="ECO:0000313" key="2">
    <source>
        <dbReference type="Proteomes" id="UP000281474"/>
    </source>
</evidence>
<dbReference type="Proteomes" id="UP000281474">
    <property type="component" value="Unassembled WGS sequence"/>
</dbReference>
<keyword evidence="2" id="KW-1185">Reference proteome</keyword>
<evidence type="ECO:0000313" key="1">
    <source>
        <dbReference type="EMBL" id="RLV57824.1"/>
    </source>
</evidence>
<organism evidence="1 2">
    <name type="scientific">Parashewanella curva</name>
    <dbReference type="NCBI Taxonomy" id="2338552"/>
    <lineage>
        <taxon>Bacteria</taxon>
        <taxon>Pseudomonadati</taxon>
        <taxon>Pseudomonadota</taxon>
        <taxon>Gammaproteobacteria</taxon>
        <taxon>Alteromonadales</taxon>
        <taxon>Shewanellaceae</taxon>
        <taxon>Parashewanella</taxon>
    </lineage>
</organism>
<comment type="caution">
    <text evidence="1">The sequence shown here is derived from an EMBL/GenBank/DDBJ whole genome shotgun (WGS) entry which is preliminary data.</text>
</comment>
<dbReference type="AlphaFoldDB" id="A0A3L8PRI0"/>
<name>A0A3L8PRI0_9GAMM</name>
<dbReference type="RefSeq" id="WP_121840832.1">
    <property type="nucleotide sequence ID" value="NZ_ML014884.1"/>
</dbReference>
<gene>
    <name evidence="1" type="ORF">D5018_20480</name>
</gene>
<protein>
    <submittedName>
        <fullName evidence="1">Uncharacterized protein</fullName>
    </submittedName>
</protein>
<sequence>MLQFTLTRVIDGNTFLAENRSLKKRSKFSTWKRKLEQVYCFKSDKQELYLLVCVFGLTQKPVHQLYRFTEQRYSPSNSRATIRLNSLEGLRSIETQNLNAKVQDENEGKLNIVSSNKNQLPRASKDSPDFSINHRIISSRDTFFDVLSSQLGIGNPDRLSKMIQTEIVHGVETNALIYCLTSLQSESISQLKKISHSIEPSYDSCSKLEISTEQFAKFLVEAIVNQIINKNKSVCRLAKSTHLIELTHGSVTYSDSKLGFAPDENFSDKDYILKASFDKERQFEHQSEYRFLIDFNQTQLPEIITKRLIKPELFHSIHINQSEILTLPIDNDFFTKIY</sequence>
<accession>A0A3L8PRI0</accession>
<dbReference type="EMBL" id="QZEI01000135">
    <property type="protein sequence ID" value="RLV57824.1"/>
    <property type="molecule type" value="Genomic_DNA"/>
</dbReference>
<reference evidence="1 2" key="1">
    <citation type="submission" date="2018-09" db="EMBL/GenBank/DDBJ databases">
        <title>Phylogeny of the Shewanellaceae, and recommendation for two new genera, Pseudoshewanella and Parashewanella.</title>
        <authorList>
            <person name="Wang G."/>
        </authorList>
    </citation>
    <scope>NUCLEOTIDE SEQUENCE [LARGE SCALE GENOMIC DNA]</scope>
    <source>
        <strain evidence="1 2">C51</strain>
    </source>
</reference>